<dbReference type="InterPro" id="IPR036097">
    <property type="entry name" value="HisK_dim/P_sf"/>
</dbReference>
<protein>
    <recommendedName>
        <fullName evidence="9">Circadian input-output histidine kinase CikA</fullName>
        <ecNumber evidence="3">2.7.13.3</ecNumber>
    </recommendedName>
    <alternativeName>
        <fullName evidence="4">Stage 0 sporulation protein A homolog</fullName>
    </alternativeName>
</protein>
<comment type="caution">
    <text evidence="14">The sequence shown here is derived from an EMBL/GenBank/DDBJ whole genome shotgun (WGS) entry which is preliminary data.</text>
</comment>
<evidence type="ECO:0000256" key="9">
    <source>
        <dbReference type="ARBA" id="ARBA00074306"/>
    </source>
</evidence>
<dbReference type="InterPro" id="IPR036890">
    <property type="entry name" value="HATPase_C_sf"/>
</dbReference>
<dbReference type="GO" id="GO:0000155">
    <property type="term" value="F:phosphorelay sensor kinase activity"/>
    <property type="evidence" value="ECO:0007669"/>
    <property type="project" value="InterPro"/>
</dbReference>
<dbReference type="CDD" id="cd16922">
    <property type="entry name" value="HATPase_EvgS-ArcB-TorS-like"/>
    <property type="match status" value="1"/>
</dbReference>
<feature type="transmembrane region" description="Helical" evidence="11">
    <location>
        <begin position="20"/>
        <end position="37"/>
    </location>
</feature>
<evidence type="ECO:0000256" key="2">
    <source>
        <dbReference type="ARBA" id="ARBA00006402"/>
    </source>
</evidence>
<dbReference type="InterPro" id="IPR004358">
    <property type="entry name" value="Sig_transdc_His_kin-like_C"/>
</dbReference>
<dbReference type="CDD" id="cd00082">
    <property type="entry name" value="HisKA"/>
    <property type="match status" value="1"/>
</dbReference>
<evidence type="ECO:0000256" key="8">
    <source>
        <dbReference type="ARBA" id="ARBA00024867"/>
    </source>
</evidence>
<keyword evidence="11" id="KW-0812">Transmembrane</keyword>
<dbReference type="InterPro" id="IPR003594">
    <property type="entry name" value="HATPase_dom"/>
</dbReference>
<dbReference type="FunFam" id="3.30.565.10:FF:000010">
    <property type="entry name" value="Sensor histidine kinase RcsC"/>
    <property type="match status" value="1"/>
</dbReference>
<comment type="function">
    <text evidence="8">May play the central regulatory role in sporulation. It may be an element of the effector pathway responsible for the activation of sporulation genes in response to nutritional stress. Spo0A may act in concert with spo0H (a sigma factor) to control the expression of some genes that are critical to the sporulation process.</text>
</comment>
<evidence type="ECO:0000256" key="3">
    <source>
        <dbReference type="ARBA" id="ARBA00012438"/>
    </source>
</evidence>
<keyword evidence="11" id="KW-0472">Membrane</keyword>
<dbReference type="Gene3D" id="1.10.287.130">
    <property type="match status" value="1"/>
</dbReference>
<evidence type="ECO:0000256" key="6">
    <source>
        <dbReference type="ARBA" id="ARBA00022777"/>
    </source>
</evidence>
<dbReference type="SUPFAM" id="SSF52172">
    <property type="entry name" value="CheY-like"/>
    <property type="match status" value="2"/>
</dbReference>
<dbReference type="Proteomes" id="UP000824192">
    <property type="component" value="Unassembled WGS sequence"/>
</dbReference>
<comment type="catalytic activity">
    <reaction evidence="1">
        <text>ATP + protein L-histidine = ADP + protein N-phospho-L-histidine.</text>
        <dbReference type="EC" id="2.7.13.3"/>
    </reaction>
</comment>
<dbReference type="PANTHER" id="PTHR45339:SF3">
    <property type="entry name" value="HISTIDINE KINASE"/>
    <property type="match status" value="1"/>
</dbReference>
<evidence type="ECO:0000313" key="15">
    <source>
        <dbReference type="Proteomes" id="UP000824192"/>
    </source>
</evidence>
<evidence type="ECO:0000256" key="10">
    <source>
        <dbReference type="PROSITE-ProRule" id="PRU00169"/>
    </source>
</evidence>
<dbReference type="SMART" id="SM00448">
    <property type="entry name" value="REC"/>
    <property type="match status" value="2"/>
</dbReference>
<evidence type="ECO:0000259" key="12">
    <source>
        <dbReference type="PROSITE" id="PS50109"/>
    </source>
</evidence>
<evidence type="ECO:0000256" key="5">
    <source>
        <dbReference type="ARBA" id="ARBA00022553"/>
    </source>
</evidence>
<dbReference type="SUPFAM" id="SSF55874">
    <property type="entry name" value="ATPase domain of HSP90 chaperone/DNA topoisomerase II/histidine kinase"/>
    <property type="match status" value="1"/>
</dbReference>
<dbReference type="SMART" id="SM00388">
    <property type="entry name" value="HisKA"/>
    <property type="match status" value="1"/>
</dbReference>
<dbReference type="AlphaFoldDB" id="A0A9D1RW30"/>
<feature type="modified residue" description="4-aspartylphosphate" evidence="10">
    <location>
        <position position="668"/>
    </location>
</feature>
<feature type="domain" description="Response regulatory" evidence="13">
    <location>
        <begin position="753"/>
        <end position="874"/>
    </location>
</feature>
<gene>
    <name evidence="14" type="ORF">H9868_07290</name>
</gene>
<dbReference type="Pfam" id="PF00512">
    <property type="entry name" value="HisKA"/>
    <property type="match status" value="1"/>
</dbReference>
<proteinExistence type="inferred from homology"/>
<evidence type="ECO:0000256" key="1">
    <source>
        <dbReference type="ARBA" id="ARBA00000085"/>
    </source>
</evidence>
<keyword evidence="6" id="KW-0808">Transferase</keyword>
<sequence length="880" mass="96571">MPHLDPKRKASTGAPAGQISFFSGVLVMLLVLVLLGLSMSSIGRVISNLNDIANHPFQVVEQTGSLRSLTEQTSLIMTRFRFTNTPDVVEDVRQRVDAFYAKMDPLLDEIQASYMGPGEDVDTLREQLSAVQEAQYQMMDYAAADDRTAQQIDDYQSLYLDPLQLQLDQCMENILSNSHDNFYILWDSSRTTYRLFIVASVFITLVVAVALISYNILISRLIRTVRQKSDLFDLLCRTVEQVFVISCPSDPKQDYISPNCRSVFCLEQDPGDIDATLKEIYQGIRPQDLPNFKAPPSPPDGGYYNSTFRYENSRTGGERNFSFQIYQASLEGADYRFTVITDETNALAFQQQLQNAVEEARRASQAKGDFLSRMSHEIRTPMNGIIGMTTVARQHIGDQDKVADCLEKISLSSRHLLVLINDVLDMSKIESGKLELRNEPFDFTSFVESVTNVIAPQAADRDVEFQVTLRGVPDAAFSGDLLRLNQVTMNLLSNALKFTPAGGSVTLRITPLQETAETMWLRFEVIDTGAGIAEENFEKIFGAFEQENHTVTARYGGTGLGLSISRRFVEMMGGHISVSSRVGEGSTFTFEIPLARVAEGAVESVLPPSLKGVRVLVVDDDQDSCEYASLLLERMGCRPTVTHSGPQALELAHAAHEAGKPFQLYLIDWKMPGMDGLSLVRSLRSEPHSEGAAILMVSSYDTADLAAPARAAGADAVTAKPLFPTSLSTLLGSLLGTPTPAVPSPPADLHGRRLLVVEDNALNLEIALELLAPSGALLEQAENGQEAVDKFAAAPVGWYDAILMDVQMPVMDGYEAARTIRSMDRPDAAGVVILAMTANAFSEDVQKSLEAGMDGHISKPIDIEIVLSKLSRVLSQRAGH</sequence>
<comment type="similarity">
    <text evidence="2">In the N-terminal section; belongs to the phytochrome family.</text>
</comment>
<keyword evidence="6" id="KW-0418">Kinase</keyword>
<keyword evidence="5 10" id="KW-0597">Phosphoprotein</keyword>
<organism evidence="14 15">
    <name type="scientific">Candidatus Flavonifractor merdipullorum</name>
    <dbReference type="NCBI Taxonomy" id="2838590"/>
    <lineage>
        <taxon>Bacteria</taxon>
        <taxon>Bacillati</taxon>
        <taxon>Bacillota</taxon>
        <taxon>Clostridia</taxon>
        <taxon>Eubacteriales</taxon>
        <taxon>Oscillospiraceae</taxon>
        <taxon>Flavonifractor</taxon>
    </lineage>
</organism>
<reference evidence="14" key="1">
    <citation type="journal article" date="2021" name="PeerJ">
        <title>Extensive microbial diversity within the chicken gut microbiome revealed by metagenomics and culture.</title>
        <authorList>
            <person name="Gilroy R."/>
            <person name="Ravi A."/>
            <person name="Getino M."/>
            <person name="Pursley I."/>
            <person name="Horton D.L."/>
            <person name="Alikhan N.F."/>
            <person name="Baker D."/>
            <person name="Gharbi K."/>
            <person name="Hall N."/>
            <person name="Watson M."/>
            <person name="Adriaenssens E.M."/>
            <person name="Foster-Nyarko E."/>
            <person name="Jarju S."/>
            <person name="Secka A."/>
            <person name="Antonio M."/>
            <person name="Oren A."/>
            <person name="Chaudhuri R.R."/>
            <person name="La Ragione R."/>
            <person name="Hildebrand F."/>
            <person name="Pallen M.J."/>
        </authorList>
    </citation>
    <scope>NUCLEOTIDE SEQUENCE</scope>
    <source>
        <strain evidence="14">ChiGjej6B6-1540</strain>
    </source>
</reference>
<feature type="domain" description="Histidine kinase" evidence="12">
    <location>
        <begin position="373"/>
        <end position="596"/>
    </location>
</feature>
<name>A0A9D1RW30_9FIRM</name>
<evidence type="ECO:0000313" key="14">
    <source>
        <dbReference type="EMBL" id="HIW94328.1"/>
    </source>
</evidence>
<dbReference type="EMBL" id="DXGA01000155">
    <property type="protein sequence ID" value="HIW94328.1"/>
    <property type="molecule type" value="Genomic_DNA"/>
</dbReference>
<accession>A0A9D1RW30</accession>
<dbReference type="Gene3D" id="3.30.565.10">
    <property type="entry name" value="Histidine kinase-like ATPase, C-terminal domain"/>
    <property type="match status" value="1"/>
</dbReference>
<dbReference type="InterPro" id="IPR001789">
    <property type="entry name" value="Sig_transdc_resp-reg_receiver"/>
</dbReference>
<evidence type="ECO:0000259" key="13">
    <source>
        <dbReference type="PROSITE" id="PS50110"/>
    </source>
</evidence>
<dbReference type="PROSITE" id="PS50109">
    <property type="entry name" value="HIS_KIN"/>
    <property type="match status" value="1"/>
</dbReference>
<keyword evidence="11" id="KW-1133">Transmembrane helix</keyword>
<evidence type="ECO:0000256" key="7">
    <source>
        <dbReference type="ARBA" id="ARBA00023012"/>
    </source>
</evidence>
<dbReference type="PANTHER" id="PTHR45339">
    <property type="entry name" value="HYBRID SIGNAL TRANSDUCTION HISTIDINE KINASE J"/>
    <property type="match status" value="1"/>
</dbReference>
<dbReference type="Gene3D" id="3.40.50.2300">
    <property type="match status" value="2"/>
</dbReference>
<dbReference type="Pfam" id="PF00072">
    <property type="entry name" value="Response_reg"/>
    <property type="match status" value="2"/>
</dbReference>
<reference evidence="14" key="2">
    <citation type="submission" date="2021-04" db="EMBL/GenBank/DDBJ databases">
        <authorList>
            <person name="Gilroy R."/>
        </authorList>
    </citation>
    <scope>NUCLEOTIDE SEQUENCE</scope>
    <source>
        <strain evidence="14">ChiGjej6B6-1540</strain>
    </source>
</reference>
<feature type="domain" description="Response regulatory" evidence="13">
    <location>
        <begin position="614"/>
        <end position="735"/>
    </location>
</feature>
<keyword evidence="7" id="KW-0902">Two-component regulatory system</keyword>
<dbReference type="PRINTS" id="PR00344">
    <property type="entry name" value="BCTRLSENSOR"/>
</dbReference>
<evidence type="ECO:0000256" key="11">
    <source>
        <dbReference type="SAM" id="Phobius"/>
    </source>
</evidence>
<dbReference type="SUPFAM" id="SSF47384">
    <property type="entry name" value="Homodimeric domain of signal transducing histidine kinase"/>
    <property type="match status" value="1"/>
</dbReference>
<dbReference type="EC" id="2.7.13.3" evidence="3"/>
<feature type="transmembrane region" description="Helical" evidence="11">
    <location>
        <begin position="195"/>
        <end position="217"/>
    </location>
</feature>
<dbReference type="PROSITE" id="PS50110">
    <property type="entry name" value="RESPONSE_REGULATORY"/>
    <property type="match status" value="2"/>
</dbReference>
<dbReference type="InterPro" id="IPR011006">
    <property type="entry name" value="CheY-like_superfamily"/>
</dbReference>
<feature type="modified residue" description="4-aspartylphosphate" evidence="10">
    <location>
        <position position="805"/>
    </location>
</feature>
<dbReference type="InterPro" id="IPR003661">
    <property type="entry name" value="HisK_dim/P_dom"/>
</dbReference>
<dbReference type="InterPro" id="IPR005467">
    <property type="entry name" value="His_kinase_dom"/>
</dbReference>
<dbReference type="SMART" id="SM00387">
    <property type="entry name" value="HATPase_c"/>
    <property type="match status" value="1"/>
</dbReference>
<dbReference type="Pfam" id="PF02518">
    <property type="entry name" value="HATPase_c"/>
    <property type="match status" value="1"/>
</dbReference>
<dbReference type="CDD" id="cd17546">
    <property type="entry name" value="REC_hyHK_CKI1_RcsC-like"/>
    <property type="match status" value="1"/>
</dbReference>
<evidence type="ECO:0000256" key="4">
    <source>
        <dbReference type="ARBA" id="ARBA00018672"/>
    </source>
</evidence>